<evidence type="ECO:0000313" key="5">
    <source>
        <dbReference type="Proteomes" id="UP000290189"/>
    </source>
</evidence>
<dbReference type="EMBL" id="CDSF01000133">
    <property type="protein sequence ID" value="CEP02747.1"/>
    <property type="molecule type" value="Genomic_DNA"/>
</dbReference>
<evidence type="ECO:0000313" key="2">
    <source>
        <dbReference type="EMBL" id="CEP02747.1"/>
    </source>
</evidence>
<sequence>MTEAPAVKHDGKEKKHKKHKKRDREYATKTSTTAEMDRIPVAGPVENVHCISSETLAGLRPKNQLWLFSFPSGFPVNSPDFARTELIIPDNPDVSGGVIARFQLQSCEYEVFEDQSPEAVVNVVPNANQNELLLGRPFSRSFVIRKRVVVPEVDVAGLNVKQKVPQIVSSAKNREILDETLNRTLMSKELPVIPEQHGKKSRKSKSESSDRAEQLDVQNATDAGTVSGAKRKSREHRSSEKESKKKKKKDKAKRSDVGGS</sequence>
<gene>
    <name evidence="2" type="ORF">PBRA_002714</name>
    <name evidence="3" type="ORF">PLBR_LOCUS2082</name>
</gene>
<feature type="compositionally biased region" description="Basic and acidic residues" evidence="1">
    <location>
        <begin position="204"/>
        <end position="214"/>
    </location>
</feature>
<keyword evidence="3" id="KW-0496">Mitochondrion</keyword>
<evidence type="ECO:0000313" key="4">
    <source>
        <dbReference type="Proteomes" id="UP000039324"/>
    </source>
</evidence>
<dbReference type="AlphaFoldDB" id="A0A0G4J5G3"/>
<geneLocation type="mitochondrion" evidence="3"/>
<dbReference type="EMBL" id="OVEO01000003">
    <property type="protein sequence ID" value="SPQ94867.1"/>
    <property type="molecule type" value="Genomic_DNA"/>
</dbReference>
<dbReference type="Proteomes" id="UP000039324">
    <property type="component" value="Unassembled WGS sequence"/>
</dbReference>
<dbReference type="Proteomes" id="UP000290189">
    <property type="component" value="Unassembled WGS sequence"/>
</dbReference>
<reference evidence="2 4" key="1">
    <citation type="submission" date="2015-02" db="EMBL/GenBank/DDBJ databases">
        <authorList>
            <person name="Chooi Y.-H."/>
        </authorList>
    </citation>
    <scope>NUCLEOTIDE SEQUENCE [LARGE SCALE GENOMIC DNA]</scope>
    <source>
        <strain evidence="2">E3</strain>
    </source>
</reference>
<evidence type="ECO:0000313" key="3">
    <source>
        <dbReference type="EMBL" id="SPQ94867.1"/>
    </source>
</evidence>
<proteinExistence type="predicted"/>
<evidence type="ECO:0000256" key="1">
    <source>
        <dbReference type="SAM" id="MobiDB-lite"/>
    </source>
</evidence>
<organism evidence="2 4">
    <name type="scientific">Plasmodiophora brassicae</name>
    <name type="common">Clubroot disease agent</name>
    <dbReference type="NCBI Taxonomy" id="37360"/>
    <lineage>
        <taxon>Eukaryota</taxon>
        <taxon>Sar</taxon>
        <taxon>Rhizaria</taxon>
        <taxon>Endomyxa</taxon>
        <taxon>Phytomyxea</taxon>
        <taxon>Plasmodiophorida</taxon>
        <taxon>Plasmodiophoridae</taxon>
        <taxon>Plasmodiophora</taxon>
    </lineage>
</organism>
<feature type="region of interest" description="Disordered" evidence="1">
    <location>
        <begin position="1"/>
        <end position="35"/>
    </location>
</feature>
<accession>A0A0G4J5G3</accession>
<name>A0A0G4J5G3_PLABS</name>
<protein>
    <submittedName>
        <fullName evidence="2">Uncharacterized protein</fullName>
    </submittedName>
</protein>
<reference evidence="3 5" key="2">
    <citation type="submission" date="2018-03" db="EMBL/GenBank/DDBJ databases">
        <authorList>
            <person name="Fogelqvist J."/>
        </authorList>
    </citation>
    <scope>NUCLEOTIDE SEQUENCE [LARGE SCALE GENOMIC DNA]</scope>
</reference>
<feature type="region of interest" description="Disordered" evidence="1">
    <location>
        <begin position="188"/>
        <end position="260"/>
    </location>
</feature>
<keyword evidence="4" id="KW-1185">Reference proteome</keyword>
<feature type="compositionally biased region" description="Basic and acidic residues" evidence="1">
    <location>
        <begin position="1"/>
        <end position="13"/>
    </location>
</feature>